<dbReference type="EMBL" id="SLWS01000002">
    <property type="protein sequence ID" value="TCO62319.1"/>
    <property type="molecule type" value="Genomic_DNA"/>
</dbReference>
<comment type="subcellular location">
    <subcellularLocation>
        <location evidence="1">Cell membrane</location>
        <topology evidence="1">Peripheral membrane protein</topology>
    </subcellularLocation>
</comment>
<comment type="similarity">
    <text evidence="2">Belongs to the ABC transporter superfamily.</text>
</comment>
<keyword evidence="3" id="KW-0813">Transport</keyword>
<evidence type="ECO:0000256" key="5">
    <source>
        <dbReference type="ARBA" id="ARBA00022741"/>
    </source>
</evidence>
<dbReference type="NCBIfam" id="NF008453">
    <property type="entry name" value="PRK11308.1"/>
    <property type="match status" value="2"/>
</dbReference>
<evidence type="ECO:0000313" key="9">
    <source>
        <dbReference type="EMBL" id="TCO62319.1"/>
    </source>
</evidence>
<dbReference type="PROSITE" id="PS00211">
    <property type="entry name" value="ABC_TRANSPORTER_1"/>
    <property type="match status" value="1"/>
</dbReference>
<dbReference type="InterPro" id="IPR003439">
    <property type="entry name" value="ABC_transporter-like_ATP-bd"/>
</dbReference>
<keyword evidence="6 9" id="KW-0067">ATP-binding</keyword>
<dbReference type="SMART" id="SM00382">
    <property type="entry name" value="AAA"/>
    <property type="match status" value="2"/>
</dbReference>
<dbReference type="GO" id="GO:0005886">
    <property type="term" value="C:plasma membrane"/>
    <property type="evidence" value="ECO:0007669"/>
    <property type="project" value="UniProtKB-SubCell"/>
</dbReference>
<dbReference type="Pfam" id="PF08352">
    <property type="entry name" value="oligo_HPY"/>
    <property type="match status" value="2"/>
</dbReference>
<dbReference type="InterPro" id="IPR013563">
    <property type="entry name" value="Oligopep_ABC_C"/>
</dbReference>
<keyword evidence="7" id="KW-0472">Membrane</keyword>
<evidence type="ECO:0000256" key="2">
    <source>
        <dbReference type="ARBA" id="ARBA00005417"/>
    </source>
</evidence>
<feature type="domain" description="ABC transporter" evidence="8">
    <location>
        <begin position="11"/>
        <end position="258"/>
    </location>
</feature>
<keyword evidence="4" id="KW-1003">Cell membrane</keyword>
<dbReference type="GO" id="GO:0016887">
    <property type="term" value="F:ATP hydrolysis activity"/>
    <property type="evidence" value="ECO:0007669"/>
    <property type="project" value="InterPro"/>
</dbReference>
<organism evidence="9 10">
    <name type="scientific">Actinocrispum wychmicini</name>
    <dbReference type="NCBI Taxonomy" id="1213861"/>
    <lineage>
        <taxon>Bacteria</taxon>
        <taxon>Bacillati</taxon>
        <taxon>Actinomycetota</taxon>
        <taxon>Actinomycetes</taxon>
        <taxon>Pseudonocardiales</taxon>
        <taxon>Pseudonocardiaceae</taxon>
        <taxon>Actinocrispum</taxon>
    </lineage>
</organism>
<sequence>MSTADLPLLAVDGLSVHFGTKRGRVDAVRGISFTVDVGKCLAIVGESGSGKSVTARALLGLAGPGSSVRARKMELNGRDLTLLSERDWRQVRGRVVGLVLQDAMTSLDPVRTVGAEIAETLRNHQVVPRADVGGKVVSLLTEARVPEPGTRARQYPHQLSGGLRQRALIASALAASPPLLIADEPTTALDVTVQARILDLLAERKRDGVALLLISHDLSVVAKLADYIAVMREGAFVEEGPAADVLTSPSHPYTKSLLAAAHPKRARSGASTQVVLEVDSVSKSYRGRAAVKDVSFVLRAGETLGILGESGAGKTTLAQVVLGLVRPDRGSVRLFGHPWSDRPEQLRRADRHRIQFVQQDPASSFDPRYTVARIVGEAVRVPGRQARQRRVADLLRLVGLDTDLAGRRPWQLSGGQRQRVAIARAVAPEPAVLVCDEPVSSLDVSSQAQILDLFADLRERLGLAMVLISHDLGVIRHTSDRLIVLRAGEVVESGQVETVYQRPGHPHTRELLAALPRPPDSAVPPSPSFFSD</sequence>
<gene>
    <name evidence="9" type="ORF">EV192_102456</name>
</gene>
<evidence type="ECO:0000256" key="7">
    <source>
        <dbReference type="ARBA" id="ARBA00023136"/>
    </source>
</evidence>
<dbReference type="Proteomes" id="UP000295680">
    <property type="component" value="Unassembled WGS sequence"/>
</dbReference>
<feature type="domain" description="ABC transporter" evidence="8">
    <location>
        <begin position="276"/>
        <end position="512"/>
    </location>
</feature>
<evidence type="ECO:0000259" key="8">
    <source>
        <dbReference type="PROSITE" id="PS50893"/>
    </source>
</evidence>
<dbReference type="PANTHER" id="PTHR43297">
    <property type="entry name" value="OLIGOPEPTIDE TRANSPORT ATP-BINDING PROTEIN APPD"/>
    <property type="match status" value="1"/>
</dbReference>
<dbReference type="SUPFAM" id="SSF52540">
    <property type="entry name" value="P-loop containing nucleoside triphosphate hydrolases"/>
    <property type="match status" value="2"/>
</dbReference>
<dbReference type="Gene3D" id="3.40.50.300">
    <property type="entry name" value="P-loop containing nucleotide triphosphate hydrolases"/>
    <property type="match status" value="2"/>
</dbReference>
<reference evidence="9 10" key="1">
    <citation type="submission" date="2019-03" db="EMBL/GenBank/DDBJ databases">
        <title>Genomic Encyclopedia of Type Strains, Phase IV (KMG-IV): sequencing the most valuable type-strain genomes for metagenomic binning, comparative biology and taxonomic classification.</title>
        <authorList>
            <person name="Goeker M."/>
        </authorList>
    </citation>
    <scope>NUCLEOTIDE SEQUENCE [LARGE SCALE GENOMIC DNA]</scope>
    <source>
        <strain evidence="9 10">DSM 45934</strain>
    </source>
</reference>
<dbReference type="InterPro" id="IPR003593">
    <property type="entry name" value="AAA+_ATPase"/>
</dbReference>
<evidence type="ECO:0000256" key="6">
    <source>
        <dbReference type="ARBA" id="ARBA00022840"/>
    </source>
</evidence>
<evidence type="ECO:0000313" key="10">
    <source>
        <dbReference type="Proteomes" id="UP000295680"/>
    </source>
</evidence>
<protein>
    <submittedName>
        <fullName evidence="9">Peptide/nickel transport system ATP-binding protein</fullName>
    </submittedName>
</protein>
<evidence type="ECO:0000256" key="4">
    <source>
        <dbReference type="ARBA" id="ARBA00022475"/>
    </source>
</evidence>
<dbReference type="AlphaFoldDB" id="A0A4R2JYI1"/>
<dbReference type="CDD" id="cd03257">
    <property type="entry name" value="ABC_NikE_OppD_transporters"/>
    <property type="match status" value="2"/>
</dbReference>
<keyword evidence="5" id="KW-0547">Nucleotide-binding</keyword>
<dbReference type="RefSeq" id="WP_243726767.1">
    <property type="nucleotide sequence ID" value="NZ_SLWS01000002.1"/>
</dbReference>
<dbReference type="PANTHER" id="PTHR43297:SF2">
    <property type="entry name" value="DIPEPTIDE TRANSPORT ATP-BINDING PROTEIN DPPD"/>
    <property type="match status" value="1"/>
</dbReference>
<keyword evidence="10" id="KW-1185">Reference proteome</keyword>
<dbReference type="GO" id="GO:0015833">
    <property type="term" value="P:peptide transport"/>
    <property type="evidence" value="ECO:0007669"/>
    <property type="project" value="InterPro"/>
</dbReference>
<proteinExistence type="inferred from homology"/>
<dbReference type="PROSITE" id="PS50893">
    <property type="entry name" value="ABC_TRANSPORTER_2"/>
    <property type="match status" value="2"/>
</dbReference>
<dbReference type="InterPro" id="IPR017871">
    <property type="entry name" value="ABC_transporter-like_CS"/>
</dbReference>
<evidence type="ECO:0000256" key="3">
    <source>
        <dbReference type="ARBA" id="ARBA00022448"/>
    </source>
</evidence>
<accession>A0A4R2JYI1</accession>
<name>A0A4R2JYI1_9PSEU</name>
<comment type="caution">
    <text evidence="9">The sequence shown here is derived from an EMBL/GenBank/DDBJ whole genome shotgun (WGS) entry which is preliminary data.</text>
</comment>
<dbReference type="InterPro" id="IPR050388">
    <property type="entry name" value="ABC_Ni/Peptide_Import"/>
</dbReference>
<dbReference type="GO" id="GO:0005524">
    <property type="term" value="F:ATP binding"/>
    <property type="evidence" value="ECO:0007669"/>
    <property type="project" value="UniProtKB-KW"/>
</dbReference>
<dbReference type="InterPro" id="IPR027417">
    <property type="entry name" value="P-loop_NTPase"/>
</dbReference>
<dbReference type="Pfam" id="PF00005">
    <property type="entry name" value="ABC_tran"/>
    <property type="match status" value="2"/>
</dbReference>
<evidence type="ECO:0000256" key="1">
    <source>
        <dbReference type="ARBA" id="ARBA00004202"/>
    </source>
</evidence>